<keyword evidence="10 23" id="KW-0812">Transmembrane</keyword>
<evidence type="ECO:0000256" key="8">
    <source>
        <dbReference type="ARBA" id="ARBA00022614"/>
    </source>
</evidence>
<dbReference type="Pfam" id="PF23598">
    <property type="entry name" value="LRR_14"/>
    <property type="match status" value="1"/>
</dbReference>
<evidence type="ECO:0000256" key="3">
    <source>
        <dbReference type="ARBA" id="ARBA00008684"/>
    </source>
</evidence>
<evidence type="ECO:0000256" key="20">
    <source>
        <dbReference type="ARBA" id="ARBA00047899"/>
    </source>
</evidence>
<dbReference type="Pfam" id="PF00560">
    <property type="entry name" value="LRR_1"/>
    <property type="match status" value="2"/>
</dbReference>
<comment type="catalytic activity">
    <reaction evidence="21">
        <text>L-seryl-[protein] + ATP = O-phospho-L-seryl-[protein] + ADP + H(+)</text>
        <dbReference type="Rhea" id="RHEA:17989"/>
        <dbReference type="Rhea" id="RHEA-COMP:9863"/>
        <dbReference type="Rhea" id="RHEA-COMP:11604"/>
        <dbReference type="ChEBI" id="CHEBI:15378"/>
        <dbReference type="ChEBI" id="CHEBI:29999"/>
        <dbReference type="ChEBI" id="CHEBI:30616"/>
        <dbReference type="ChEBI" id="CHEBI:83421"/>
        <dbReference type="ChEBI" id="CHEBI:456216"/>
        <dbReference type="EC" id="2.7.11.1"/>
    </reaction>
</comment>
<dbReference type="InterPro" id="IPR008271">
    <property type="entry name" value="Ser/Thr_kinase_AS"/>
</dbReference>
<keyword evidence="13 22" id="KW-0547">Nucleotide-binding</keyword>
<comment type="catalytic activity">
    <reaction evidence="20">
        <text>L-threonyl-[protein] + ATP = O-phospho-L-threonyl-[protein] + ADP + H(+)</text>
        <dbReference type="Rhea" id="RHEA:46608"/>
        <dbReference type="Rhea" id="RHEA-COMP:11060"/>
        <dbReference type="Rhea" id="RHEA-COMP:11605"/>
        <dbReference type="ChEBI" id="CHEBI:15378"/>
        <dbReference type="ChEBI" id="CHEBI:30013"/>
        <dbReference type="ChEBI" id="CHEBI:30616"/>
        <dbReference type="ChEBI" id="CHEBI:61977"/>
        <dbReference type="ChEBI" id="CHEBI:456216"/>
        <dbReference type="EC" id="2.7.11.1"/>
    </reaction>
</comment>
<comment type="subcellular location">
    <subcellularLocation>
        <location evidence="1">Cell membrane</location>
        <topology evidence="1">Single-pass membrane protein</topology>
    </subcellularLocation>
    <subcellularLocation>
        <location evidence="2">Membrane</location>
        <topology evidence="2">Single-pass type I membrane protein</topology>
    </subcellularLocation>
</comment>
<dbReference type="SMART" id="SM00220">
    <property type="entry name" value="S_TKc"/>
    <property type="match status" value="1"/>
</dbReference>
<dbReference type="PROSITE" id="PS00107">
    <property type="entry name" value="PROTEIN_KINASE_ATP"/>
    <property type="match status" value="1"/>
</dbReference>
<evidence type="ECO:0000256" key="18">
    <source>
        <dbReference type="ARBA" id="ARBA00023170"/>
    </source>
</evidence>
<dbReference type="InterPro" id="IPR003591">
    <property type="entry name" value="Leu-rich_rpt_typical-subtyp"/>
</dbReference>
<sequence length="1024" mass="112102">MMLPGMSSWILWPIFLQIYLLVSFSFSIYGGNETDRLSLLTFKAQITGDPLGKLSSWNESSHFCQWSGVTCGRRHRRVVELDLHSYQLVGSLSPHIGNLSFLRILNLADNSLSLYIPQELGRLFRLEELFLRNNTFEGGIPVNISRCANLRILDLNRGNLTGKLPAELGLLSKLQVLIFELNNFVGAIPYSFGNLSAINAIYGSINNLEGSIPNVLGQLKRLKILSCGANNLSGIIPPSIFNLSSLTLLSFPVNQLYGSLPRTLGLTLPNLQVFTIHTNQFGGLIPATFSNASNLLSFQIGNNYFIGKVPPLSNSHDLQVLGVGNNNLGKGENNDLNFVYPLANNMTSLEALDTSDNNFGGVLPEIVSNFSTKLMKMTFARNQIRGSIPSEIGNLINLVALGLETNQLTGMIPSSMGKLQKLSDLFLNGNKISGMIPSSMGNMTSLGRVNMRLNNLEGSIPPSLGNWQKLLSLALSQNNLSGPIPKELVSIPSLSMYLVLSENELTGSLPIEMEKLVNLGYLDVSKNRFSGEIPKSLGSCVSLESLHLEENFLQGPIPNTLSSLRAIQELNLSYNNLTGQIPEFLEDFKLLESLDLSFNDFEGEVPVQGPFQNASAISIFGNKKLCGGMPQLNLTRCPSSEPANSKSPTKLIWIIGSVCGFLGVILIISFLLFYCFRKKKDKPAASQPSLETSFPRVAYEDLLGATDGFSSANLIGEGSFGSVFKGILGPDNIVVAVKVLNLLRKGASKSFMAECEALKNIRHRNLVKLLTTCSSIDFQGNDFRALVYEFMVNGSLEEWLHPVQTSDEANEPKALDLMHRLNIAIHMASALNYLHHDCQMPIIHCDLKPSNILLDTNMTAHVGDFGLARFRSEASNQTSSVGLKGTIGYAAPESGIGGKVSTYGDVYSYGILLLEMFTGKRPVDGMFKDGLNLHNYAKMALPDRIVEVVDPLLVREIRSVNSSDEMNPNHIGPHEIFACLMTIIKMGVACSVELPRERMDIGDVVAELNRIKDTLLGTRMHGQT</sequence>
<dbReference type="EC" id="2.7.11.1" evidence="4"/>
<dbReference type="CDD" id="cd14066">
    <property type="entry name" value="STKc_IRAK"/>
    <property type="match status" value="1"/>
</dbReference>
<reference evidence="26" key="1">
    <citation type="submission" date="2025-08" db="UniProtKB">
        <authorList>
            <consortium name="RefSeq"/>
        </authorList>
    </citation>
    <scope>IDENTIFICATION</scope>
</reference>
<evidence type="ECO:0000256" key="17">
    <source>
        <dbReference type="ARBA" id="ARBA00023136"/>
    </source>
</evidence>
<evidence type="ECO:0000256" key="11">
    <source>
        <dbReference type="ARBA" id="ARBA00022729"/>
    </source>
</evidence>
<dbReference type="InterPro" id="IPR055414">
    <property type="entry name" value="LRR_R13L4/SHOC2-like"/>
</dbReference>
<dbReference type="InterPro" id="IPR011009">
    <property type="entry name" value="Kinase-like_dom_sf"/>
</dbReference>
<dbReference type="GO" id="GO:0004674">
    <property type="term" value="F:protein serine/threonine kinase activity"/>
    <property type="evidence" value="ECO:0007669"/>
    <property type="project" value="UniProtKB-KW"/>
</dbReference>
<keyword evidence="12" id="KW-0677">Repeat</keyword>
<dbReference type="GO" id="GO:0005886">
    <property type="term" value="C:plasma membrane"/>
    <property type="evidence" value="ECO:0007669"/>
    <property type="project" value="UniProtKB-SubCell"/>
</dbReference>
<keyword evidence="6" id="KW-0723">Serine/threonine-protein kinase</keyword>
<evidence type="ECO:0000256" key="21">
    <source>
        <dbReference type="ARBA" id="ARBA00048679"/>
    </source>
</evidence>
<keyword evidence="7" id="KW-0597">Phosphoprotein</keyword>
<dbReference type="RefSeq" id="XP_011021261.1">
    <property type="nucleotide sequence ID" value="XM_011022959.1"/>
</dbReference>
<dbReference type="PANTHER" id="PTHR27008:SF596">
    <property type="entry name" value="OS02G0215500 PROTEIN"/>
    <property type="match status" value="1"/>
</dbReference>
<dbReference type="FunFam" id="3.30.200.20:FF:000432">
    <property type="entry name" value="LRR receptor-like serine/threonine-protein kinase EFR"/>
    <property type="match status" value="1"/>
</dbReference>
<evidence type="ECO:0000256" key="22">
    <source>
        <dbReference type="PROSITE-ProRule" id="PRU10141"/>
    </source>
</evidence>
<accession>A0AAJ6U241</accession>
<evidence type="ECO:0000256" key="9">
    <source>
        <dbReference type="ARBA" id="ARBA00022679"/>
    </source>
</evidence>
<evidence type="ECO:0000256" key="2">
    <source>
        <dbReference type="ARBA" id="ARBA00004479"/>
    </source>
</evidence>
<evidence type="ECO:0000256" key="13">
    <source>
        <dbReference type="ARBA" id="ARBA00022741"/>
    </source>
</evidence>
<keyword evidence="15 22" id="KW-0067">ATP-binding</keyword>
<keyword evidence="18" id="KW-0675">Receptor</keyword>
<evidence type="ECO:0000256" key="23">
    <source>
        <dbReference type="SAM" id="Phobius"/>
    </source>
</evidence>
<dbReference type="InterPro" id="IPR000719">
    <property type="entry name" value="Prot_kinase_dom"/>
</dbReference>
<dbReference type="SMART" id="SM00369">
    <property type="entry name" value="LRR_TYP"/>
    <property type="match status" value="7"/>
</dbReference>
<feature type="binding site" evidence="22">
    <location>
        <position position="738"/>
    </location>
    <ligand>
        <name>ATP</name>
        <dbReference type="ChEBI" id="CHEBI:30616"/>
    </ligand>
</feature>
<evidence type="ECO:0000313" key="26">
    <source>
        <dbReference type="RefSeq" id="XP_011021261.1"/>
    </source>
</evidence>
<comment type="similarity">
    <text evidence="3">Belongs to the protein kinase superfamily. Ser/Thr protein kinase family.</text>
</comment>
<dbReference type="InterPro" id="IPR001611">
    <property type="entry name" value="Leu-rich_rpt"/>
</dbReference>
<proteinExistence type="inferred from homology"/>
<feature type="domain" description="Protein kinase" evidence="24">
    <location>
        <begin position="709"/>
        <end position="977"/>
    </location>
</feature>
<feature type="transmembrane region" description="Helical" evidence="23">
    <location>
        <begin position="651"/>
        <end position="676"/>
    </location>
</feature>
<dbReference type="InterPro" id="IPR001245">
    <property type="entry name" value="Ser-Thr/Tyr_kinase_cat_dom"/>
</dbReference>
<evidence type="ECO:0000256" key="7">
    <source>
        <dbReference type="ARBA" id="ARBA00022553"/>
    </source>
</evidence>
<keyword evidence="14" id="KW-0418">Kinase</keyword>
<keyword evidence="17 23" id="KW-0472">Membrane</keyword>
<dbReference type="Proteomes" id="UP000694918">
    <property type="component" value="Unplaced"/>
</dbReference>
<dbReference type="FunFam" id="3.80.10.10:FF:000383">
    <property type="entry name" value="Leucine-rich repeat receptor protein kinase EMS1"/>
    <property type="match status" value="1"/>
</dbReference>
<dbReference type="Pfam" id="PF13855">
    <property type="entry name" value="LRR_8"/>
    <property type="match status" value="1"/>
</dbReference>
<evidence type="ECO:0000256" key="10">
    <source>
        <dbReference type="ARBA" id="ARBA00022692"/>
    </source>
</evidence>
<dbReference type="Pfam" id="PF08263">
    <property type="entry name" value="LRRNT_2"/>
    <property type="match status" value="1"/>
</dbReference>
<dbReference type="Gene3D" id="3.30.200.20">
    <property type="entry name" value="Phosphorylase Kinase, domain 1"/>
    <property type="match status" value="1"/>
</dbReference>
<evidence type="ECO:0000256" key="4">
    <source>
        <dbReference type="ARBA" id="ARBA00012513"/>
    </source>
</evidence>
<dbReference type="Gene3D" id="3.80.10.10">
    <property type="entry name" value="Ribonuclease Inhibitor"/>
    <property type="match status" value="3"/>
</dbReference>
<keyword evidence="25" id="KW-1185">Reference proteome</keyword>
<dbReference type="PROSITE" id="PS00108">
    <property type="entry name" value="PROTEIN_KINASE_ST"/>
    <property type="match status" value="1"/>
</dbReference>
<dbReference type="InterPro" id="IPR017441">
    <property type="entry name" value="Protein_kinase_ATP_BS"/>
</dbReference>
<evidence type="ECO:0000256" key="19">
    <source>
        <dbReference type="ARBA" id="ARBA00023180"/>
    </source>
</evidence>
<evidence type="ECO:0000256" key="1">
    <source>
        <dbReference type="ARBA" id="ARBA00004162"/>
    </source>
</evidence>
<dbReference type="KEGG" id="peu:105123385"/>
<dbReference type="GO" id="GO:0005524">
    <property type="term" value="F:ATP binding"/>
    <property type="evidence" value="ECO:0007669"/>
    <property type="project" value="UniProtKB-UniRule"/>
</dbReference>
<dbReference type="FunFam" id="3.80.10.10:FF:000288">
    <property type="entry name" value="LRR receptor-like serine/threonine-protein kinase EFR"/>
    <property type="match status" value="1"/>
</dbReference>
<evidence type="ECO:0000256" key="6">
    <source>
        <dbReference type="ARBA" id="ARBA00022527"/>
    </source>
</evidence>
<dbReference type="FunFam" id="3.80.10.10:FF:000565">
    <property type="entry name" value="Leucine-rich repeat receptor-like kinase protein FLORAL ORGAN NUMBER1"/>
    <property type="match status" value="1"/>
</dbReference>
<dbReference type="InterPro" id="IPR032675">
    <property type="entry name" value="LRR_dom_sf"/>
</dbReference>
<dbReference type="SUPFAM" id="SSF56112">
    <property type="entry name" value="Protein kinase-like (PK-like)"/>
    <property type="match status" value="1"/>
</dbReference>
<evidence type="ECO:0000256" key="16">
    <source>
        <dbReference type="ARBA" id="ARBA00022989"/>
    </source>
</evidence>
<evidence type="ECO:0000256" key="14">
    <source>
        <dbReference type="ARBA" id="ARBA00022777"/>
    </source>
</evidence>
<dbReference type="PROSITE" id="PS50011">
    <property type="entry name" value="PROTEIN_KINASE_DOM"/>
    <property type="match status" value="1"/>
</dbReference>
<dbReference type="PANTHER" id="PTHR27008">
    <property type="entry name" value="OS04G0122200 PROTEIN"/>
    <property type="match status" value="1"/>
</dbReference>
<keyword evidence="9" id="KW-0808">Transferase</keyword>
<dbReference type="AlphaFoldDB" id="A0AAJ6U241"/>
<evidence type="ECO:0000256" key="5">
    <source>
        <dbReference type="ARBA" id="ARBA00022475"/>
    </source>
</evidence>
<evidence type="ECO:0000256" key="12">
    <source>
        <dbReference type="ARBA" id="ARBA00022737"/>
    </source>
</evidence>
<dbReference type="Gene3D" id="1.10.510.10">
    <property type="entry name" value="Transferase(Phosphotransferase) domain 1"/>
    <property type="match status" value="1"/>
</dbReference>
<name>A0AAJ6U241_POPEU</name>
<dbReference type="InterPro" id="IPR013210">
    <property type="entry name" value="LRR_N_plant-typ"/>
</dbReference>
<keyword evidence="5" id="KW-1003">Cell membrane</keyword>
<dbReference type="SUPFAM" id="SSF52058">
    <property type="entry name" value="L domain-like"/>
    <property type="match status" value="2"/>
</dbReference>
<dbReference type="InterPro" id="IPR051809">
    <property type="entry name" value="Plant_receptor-like_S/T_kinase"/>
</dbReference>
<keyword evidence="8" id="KW-0433">Leucine-rich repeat</keyword>
<evidence type="ECO:0000256" key="15">
    <source>
        <dbReference type="ARBA" id="ARBA00022840"/>
    </source>
</evidence>
<keyword evidence="11" id="KW-0732">Signal</keyword>
<protein>
    <recommendedName>
        <fullName evidence="4">non-specific serine/threonine protein kinase</fullName>
        <ecNumber evidence="4">2.7.11.1</ecNumber>
    </recommendedName>
</protein>
<keyword evidence="16 23" id="KW-1133">Transmembrane helix</keyword>
<evidence type="ECO:0000259" key="24">
    <source>
        <dbReference type="PROSITE" id="PS50011"/>
    </source>
</evidence>
<organism evidence="25 26">
    <name type="scientific">Populus euphratica</name>
    <name type="common">Euphrates poplar</name>
    <dbReference type="NCBI Taxonomy" id="75702"/>
    <lineage>
        <taxon>Eukaryota</taxon>
        <taxon>Viridiplantae</taxon>
        <taxon>Streptophyta</taxon>
        <taxon>Embryophyta</taxon>
        <taxon>Tracheophyta</taxon>
        <taxon>Spermatophyta</taxon>
        <taxon>Magnoliopsida</taxon>
        <taxon>eudicotyledons</taxon>
        <taxon>Gunneridae</taxon>
        <taxon>Pentapetalae</taxon>
        <taxon>rosids</taxon>
        <taxon>fabids</taxon>
        <taxon>Malpighiales</taxon>
        <taxon>Salicaceae</taxon>
        <taxon>Saliceae</taxon>
        <taxon>Populus</taxon>
    </lineage>
</organism>
<evidence type="ECO:0000313" key="25">
    <source>
        <dbReference type="Proteomes" id="UP000694918"/>
    </source>
</evidence>
<gene>
    <name evidence="26" type="primary">LOC105123385</name>
</gene>
<dbReference type="GeneID" id="105123385"/>
<keyword evidence="19" id="KW-0325">Glycoprotein</keyword>
<dbReference type="FunFam" id="1.10.510.10:FF:000358">
    <property type="entry name" value="Putative leucine-rich repeat receptor-like serine/threonine-protein kinase"/>
    <property type="match status" value="1"/>
</dbReference>
<dbReference type="Pfam" id="PF07714">
    <property type="entry name" value="PK_Tyr_Ser-Thr"/>
    <property type="match status" value="1"/>
</dbReference>